<keyword evidence="2" id="KW-0067">ATP-binding</keyword>
<feature type="domain" description="PIN" evidence="4">
    <location>
        <begin position="1"/>
        <end position="108"/>
    </location>
</feature>
<dbReference type="Gene3D" id="3.40.50.300">
    <property type="entry name" value="P-loop containing nucleotide triphosphate hydrolases"/>
    <property type="match status" value="1"/>
</dbReference>
<dbReference type="AlphaFoldDB" id="A0A4V2SWH6"/>
<evidence type="ECO:0000256" key="3">
    <source>
        <dbReference type="ARBA" id="ARBA00046345"/>
    </source>
</evidence>
<gene>
    <name evidence="5" type="ORF">EDD57_1541</name>
</gene>
<evidence type="ECO:0000256" key="1">
    <source>
        <dbReference type="ARBA" id="ARBA00022741"/>
    </source>
</evidence>
<dbReference type="InterPro" id="IPR029060">
    <property type="entry name" value="PIN-like_dom_sf"/>
</dbReference>
<dbReference type="Proteomes" id="UP000294746">
    <property type="component" value="Unassembled WGS sequence"/>
</dbReference>
<dbReference type="SMART" id="SM00670">
    <property type="entry name" value="PINc"/>
    <property type="match status" value="1"/>
</dbReference>
<dbReference type="InterPro" id="IPR003714">
    <property type="entry name" value="PhoH"/>
</dbReference>
<dbReference type="PANTHER" id="PTHR30473:SF2">
    <property type="entry name" value="PIN DOMAIN-CONTAINING PROTEIN"/>
    <property type="match status" value="1"/>
</dbReference>
<dbReference type="Gene3D" id="3.40.50.1010">
    <property type="entry name" value="5'-nuclease"/>
    <property type="match status" value="1"/>
</dbReference>
<dbReference type="GO" id="GO:0005524">
    <property type="term" value="F:ATP binding"/>
    <property type="evidence" value="ECO:0007669"/>
    <property type="project" value="UniProtKB-KW"/>
</dbReference>
<dbReference type="SUPFAM" id="SSF88723">
    <property type="entry name" value="PIN domain-like"/>
    <property type="match status" value="1"/>
</dbReference>
<dbReference type="GO" id="GO:0005829">
    <property type="term" value="C:cytosol"/>
    <property type="evidence" value="ECO:0007669"/>
    <property type="project" value="TreeGrafter"/>
</dbReference>
<dbReference type="SUPFAM" id="SSF52540">
    <property type="entry name" value="P-loop containing nucleoside triphosphate hydrolases"/>
    <property type="match status" value="1"/>
</dbReference>
<dbReference type="InterPro" id="IPR051451">
    <property type="entry name" value="PhoH2-like"/>
</dbReference>
<dbReference type="Pfam" id="PF13638">
    <property type="entry name" value="PIN_4"/>
    <property type="match status" value="1"/>
</dbReference>
<evidence type="ECO:0000256" key="2">
    <source>
        <dbReference type="ARBA" id="ARBA00022840"/>
    </source>
</evidence>
<dbReference type="OrthoDB" id="9773137at2"/>
<keyword evidence="6" id="KW-1185">Reference proteome</keyword>
<dbReference type="Pfam" id="PF02562">
    <property type="entry name" value="PhoH"/>
    <property type="match status" value="1"/>
</dbReference>
<dbReference type="PANTHER" id="PTHR30473">
    <property type="entry name" value="PROTEIN PHOH"/>
    <property type="match status" value="1"/>
</dbReference>
<reference evidence="5 6" key="1">
    <citation type="submission" date="2019-03" db="EMBL/GenBank/DDBJ databases">
        <title>Genomic Encyclopedia of Type Strains, Phase IV (KMG-IV): sequencing the most valuable type-strain genomes for metagenomic binning, comparative biology and taxonomic classification.</title>
        <authorList>
            <person name="Goeker M."/>
        </authorList>
    </citation>
    <scope>NUCLEOTIDE SEQUENCE [LARGE SCALE GENOMIC DNA]</scope>
    <source>
        <strain evidence="5 6">DSM 46831</strain>
    </source>
</reference>
<comment type="caution">
    <text evidence="5">The sequence shown here is derived from an EMBL/GenBank/DDBJ whole genome shotgun (WGS) entry which is preliminary data.</text>
</comment>
<dbReference type="RefSeq" id="WP_131849864.1">
    <property type="nucleotide sequence ID" value="NZ_SLXV01000054.1"/>
</dbReference>
<evidence type="ECO:0000313" key="5">
    <source>
        <dbReference type="EMBL" id="TCP62486.1"/>
    </source>
</evidence>
<dbReference type="EMBL" id="SLXV01000054">
    <property type="protein sequence ID" value="TCP62486.1"/>
    <property type="molecule type" value="Genomic_DNA"/>
</dbReference>
<comment type="similarity">
    <text evidence="3">In the N-terminal section; belongs to the PINc/VapC protein family.</text>
</comment>
<name>A0A4V2SWH6_9BACL</name>
<protein>
    <submittedName>
        <fullName evidence="5">Putative ribonuclease YlaK</fullName>
    </submittedName>
</protein>
<evidence type="ECO:0000259" key="4">
    <source>
        <dbReference type="SMART" id="SM00670"/>
    </source>
</evidence>
<evidence type="ECO:0000313" key="6">
    <source>
        <dbReference type="Proteomes" id="UP000294746"/>
    </source>
</evidence>
<accession>A0A4V2SWH6</accession>
<dbReference type="InterPro" id="IPR027417">
    <property type="entry name" value="P-loop_NTPase"/>
</dbReference>
<sequence>MRYVIDTNVLLTGISCPEELQDVTFVITAMVLRELEKHKLSHNPRLAYDARVATRYIEQNQEQMVFDTNDYQVQLGDQFDPNYADNKILQCCVDNQYGILTNDLLLKQKARGLGIQVLEQDQDECTYTGYIEAEVDDERYASLLHNLDENIFELLPNQYLVINNDNKHVDLLRWTGETHMHVRPRGFETIFFGKFSPRDAYQRCALDSLRNNPMTVVKGKAGTGKSLIALNYAMHQIEKGKYDRLICFVNPMAARNSAKLGFYPGTRDEKIMDSAIGSMLCSKFGDKMVLEELMKGNEKEKQPPKLLLLPFSDIRGFDTTGMKAIVYIIEAQNLDIDLMKLAVQRVGEDSKLIIDGDFEAQVDHTSYEGINNGMRRLSEVFRGQPYYGEVELPFIYRSEIARKADEM</sequence>
<dbReference type="InterPro" id="IPR002716">
    <property type="entry name" value="PIN_dom"/>
</dbReference>
<keyword evidence="1" id="KW-0547">Nucleotide-binding</keyword>
<organism evidence="5 6">
    <name type="scientific">Baia soyae</name>
    <dbReference type="NCBI Taxonomy" id="1544746"/>
    <lineage>
        <taxon>Bacteria</taxon>
        <taxon>Bacillati</taxon>
        <taxon>Bacillota</taxon>
        <taxon>Bacilli</taxon>
        <taxon>Bacillales</taxon>
        <taxon>Thermoactinomycetaceae</taxon>
        <taxon>Baia</taxon>
    </lineage>
</organism>
<proteinExistence type="inferred from homology"/>